<protein>
    <recommendedName>
        <fullName evidence="2">PDZ domain-containing protein</fullName>
    </recommendedName>
</protein>
<comment type="caution">
    <text evidence="3">The sequence shown here is derived from an EMBL/GenBank/DDBJ whole genome shotgun (WGS) entry which is preliminary data.</text>
</comment>
<feature type="region of interest" description="Disordered" evidence="1">
    <location>
        <begin position="125"/>
        <end position="198"/>
    </location>
</feature>
<dbReference type="Gene3D" id="2.30.42.10">
    <property type="match status" value="1"/>
</dbReference>
<dbReference type="PANTHER" id="PTHR15545">
    <property type="entry name" value="PDZ DOMAIN CONTAINING RING FINGER PROTEIN 3, 4"/>
    <property type="match status" value="1"/>
</dbReference>
<evidence type="ECO:0000313" key="3">
    <source>
        <dbReference type="EMBL" id="KAK2727667.1"/>
    </source>
</evidence>
<evidence type="ECO:0000259" key="2">
    <source>
        <dbReference type="PROSITE" id="PS50106"/>
    </source>
</evidence>
<dbReference type="Proteomes" id="UP001187531">
    <property type="component" value="Unassembled WGS sequence"/>
</dbReference>
<dbReference type="Pfam" id="PF00595">
    <property type="entry name" value="PDZ"/>
    <property type="match status" value="1"/>
</dbReference>
<dbReference type="InterPro" id="IPR051971">
    <property type="entry name" value="E3_ubiquitin-PDZ_ligase"/>
</dbReference>
<reference evidence="3" key="1">
    <citation type="submission" date="2023-07" db="EMBL/GenBank/DDBJ databases">
        <title>Chromosome-level genome assembly of Artemia franciscana.</title>
        <authorList>
            <person name="Jo E."/>
        </authorList>
    </citation>
    <scope>NUCLEOTIDE SEQUENCE</scope>
    <source>
        <tissue evidence="3">Whole body</tissue>
    </source>
</reference>
<feature type="compositionally biased region" description="Low complexity" evidence="1">
    <location>
        <begin position="345"/>
        <end position="361"/>
    </location>
</feature>
<sequence>EIRLVRDEENCKFGITLCYIKDGSDTEDDELEENVFVRELEVGSLAAVDGRLREGDQVLQINGHEVRSQKEAETMFAESGKEITFLVARAPQQNYVESSYHLPGVSEEDVVSDGYLQIDRNAMEESCPSHHDSGVGLGADEGISSLPRTEGSNSSIIEPVVSPSPEDGSFDKERDKEPIASSCSGTNSSKSSLASRRSSALVAGTDTELYMIEKKMSDIQLDCRELEEKNLQKNQCSTESEPEHIYETIPGSTVIDEPIYCVPFEPKKAKKNSKRPVIVRDKSIDKSKEVHQWLRHLLPSSEGVKNIHPESSKPIKTCEKWFDKVDPNRWPDKIPDSAKIESGISSWNKTSSTKNSSSSGDSAKKAKEQRRRPKEQEPRLTMSLGQDLCQSTLFLNPISNKIARSFRPSDENQACKSCQNCRQVLPKKRSMLNSYKIEHSFNATNYPRSNRQSTFPPHASEAKHNVLNQRIIDSSRNVCDSQKFVEQSTGVPPVMYTDAANLQQTIMLQQKLFRDNLLKQQQRQSAEPEMEWRVNKGPDGTRYVSRRPVRDRILKDRARTVTEERAGLTTDDDAMSELKIGRYWSKEERKVQVDKSKERKKKSQHPARIAPPVQFMDPKMMKSKRQEDYMSEEIPLKRHAFTDGVLTVTIL</sequence>
<feature type="region of interest" description="Disordered" evidence="1">
    <location>
        <begin position="522"/>
        <end position="544"/>
    </location>
</feature>
<feature type="non-terminal residue" evidence="3">
    <location>
        <position position="1"/>
    </location>
</feature>
<dbReference type="SUPFAM" id="SSF50156">
    <property type="entry name" value="PDZ domain-like"/>
    <property type="match status" value="1"/>
</dbReference>
<evidence type="ECO:0000256" key="1">
    <source>
        <dbReference type="SAM" id="MobiDB-lite"/>
    </source>
</evidence>
<feature type="compositionally biased region" description="Basic and acidic residues" evidence="1">
    <location>
        <begin position="169"/>
        <end position="178"/>
    </location>
</feature>
<dbReference type="PROSITE" id="PS50106">
    <property type="entry name" value="PDZ"/>
    <property type="match status" value="1"/>
</dbReference>
<dbReference type="AlphaFoldDB" id="A0AA88IW90"/>
<proteinExistence type="predicted"/>
<organism evidence="3 4">
    <name type="scientific">Artemia franciscana</name>
    <name type="common">Brine shrimp</name>
    <name type="synonym">Artemia sanfranciscana</name>
    <dbReference type="NCBI Taxonomy" id="6661"/>
    <lineage>
        <taxon>Eukaryota</taxon>
        <taxon>Metazoa</taxon>
        <taxon>Ecdysozoa</taxon>
        <taxon>Arthropoda</taxon>
        <taxon>Crustacea</taxon>
        <taxon>Branchiopoda</taxon>
        <taxon>Anostraca</taxon>
        <taxon>Artemiidae</taxon>
        <taxon>Artemia</taxon>
    </lineage>
</organism>
<accession>A0AA88IW90</accession>
<dbReference type="InterPro" id="IPR001478">
    <property type="entry name" value="PDZ"/>
</dbReference>
<dbReference type="EMBL" id="JAVRJZ010000001">
    <property type="protein sequence ID" value="KAK2727667.1"/>
    <property type="molecule type" value="Genomic_DNA"/>
</dbReference>
<dbReference type="InterPro" id="IPR036034">
    <property type="entry name" value="PDZ_sf"/>
</dbReference>
<feature type="compositionally biased region" description="Low complexity" evidence="1">
    <location>
        <begin position="181"/>
        <end position="198"/>
    </location>
</feature>
<feature type="region of interest" description="Disordered" evidence="1">
    <location>
        <begin position="589"/>
        <end position="609"/>
    </location>
</feature>
<name>A0AA88IW90_ARTSF</name>
<evidence type="ECO:0000313" key="4">
    <source>
        <dbReference type="Proteomes" id="UP001187531"/>
    </source>
</evidence>
<dbReference type="SMART" id="SM00228">
    <property type="entry name" value="PDZ"/>
    <property type="match status" value="1"/>
</dbReference>
<feature type="compositionally biased region" description="Low complexity" evidence="1">
    <location>
        <begin position="154"/>
        <end position="166"/>
    </location>
</feature>
<dbReference type="PANTHER" id="PTHR15545:SF8">
    <property type="entry name" value="SLO-INTERACTING PROTEIN 1"/>
    <property type="match status" value="1"/>
</dbReference>
<feature type="domain" description="PDZ" evidence="2">
    <location>
        <begin position="1"/>
        <end position="91"/>
    </location>
</feature>
<gene>
    <name evidence="3" type="ORF">QYM36_008227</name>
</gene>
<keyword evidence="4" id="KW-1185">Reference proteome</keyword>
<feature type="region of interest" description="Disordered" evidence="1">
    <location>
        <begin position="332"/>
        <end position="382"/>
    </location>
</feature>